<name>A0A1I2GKW4_9BACL</name>
<dbReference type="Pfam" id="PF04183">
    <property type="entry name" value="IucA_IucC"/>
    <property type="match status" value="1"/>
</dbReference>
<protein>
    <submittedName>
        <fullName evidence="5">Siderophore synthetase component</fullName>
    </submittedName>
</protein>
<proteinExistence type="inferred from homology"/>
<comment type="pathway">
    <text evidence="1">Siderophore biosynthesis.</text>
</comment>
<evidence type="ECO:0000256" key="1">
    <source>
        <dbReference type="ARBA" id="ARBA00004924"/>
    </source>
</evidence>
<comment type="similarity">
    <text evidence="2">Belongs to the IucA/IucC family.</text>
</comment>
<dbReference type="Pfam" id="PF06276">
    <property type="entry name" value="FhuF"/>
    <property type="match status" value="1"/>
</dbReference>
<dbReference type="EMBL" id="FONN01000016">
    <property type="protein sequence ID" value="SFF17241.1"/>
    <property type="molecule type" value="Genomic_DNA"/>
</dbReference>
<dbReference type="GO" id="GO:0016881">
    <property type="term" value="F:acid-amino acid ligase activity"/>
    <property type="evidence" value="ECO:0007669"/>
    <property type="project" value="UniProtKB-ARBA"/>
</dbReference>
<dbReference type="Gene3D" id="1.10.510.40">
    <property type="match status" value="1"/>
</dbReference>
<dbReference type="Gene3D" id="3.30.310.280">
    <property type="match status" value="1"/>
</dbReference>
<evidence type="ECO:0000313" key="5">
    <source>
        <dbReference type="EMBL" id="SFF17241.1"/>
    </source>
</evidence>
<dbReference type="Gene3D" id="6.10.250.3370">
    <property type="match status" value="1"/>
</dbReference>
<dbReference type="RefSeq" id="WP_052737194.1">
    <property type="nucleotide sequence ID" value="NZ_FONN01000016.1"/>
</dbReference>
<dbReference type="Proteomes" id="UP000183410">
    <property type="component" value="Unassembled WGS sequence"/>
</dbReference>
<feature type="domain" description="Aerobactin siderophore biosynthesis IucA/IucC N-terminal" evidence="3">
    <location>
        <begin position="153"/>
        <end position="402"/>
    </location>
</feature>
<evidence type="ECO:0000259" key="4">
    <source>
        <dbReference type="Pfam" id="PF06276"/>
    </source>
</evidence>
<evidence type="ECO:0000256" key="2">
    <source>
        <dbReference type="ARBA" id="ARBA00007832"/>
    </source>
</evidence>
<dbReference type="PANTHER" id="PTHR34384:SF6">
    <property type="entry name" value="STAPHYLOFERRIN B SYNTHASE"/>
    <property type="match status" value="1"/>
</dbReference>
<dbReference type="GO" id="GO:0019290">
    <property type="term" value="P:siderophore biosynthetic process"/>
    <property type="evidence" value="ECO:0007669"/>
    <property type="project" value="InterPro"/>
</dbReference>
<dbReference type="OrthoDB" id="495728at2"/>
<accession>A0A1I2GKW4</accession>
<feature type="domain" description="Aerobactin siderophore biosynthesis IucA/IucC-like C-terminal" evidence="4">
    <location>
        <begin position="423"/>
        <end position="571"/>
    </location>
</feature>
<organism evidence="5 6">
    <name type="scientific">Paenibacillus algorifonticola</name>
    <dbReference type="NCBI Taxonomy" id="684063"/>
    <lineage>
        <taxon>Bacteria</taxon>
        <taxon>Bacillati</taxon>
        <taxon>Bacillota</taxon>
        <taxon>Bacilli</taxon>
        <taxon>Bacillales</taxon>
        <taxon>Paenibacillaceae</taxon>
        <taxon>Paenibacillus</taxon>
    </lineage>
</organism>
<dbReference type="InterPro" id="IPR022770">
    <property type="entry name" value="IucA/IucC-like_C"/>
</dbReference>
<evidence type="ECO:0000313" key="6">
    <source>
        <dbReference type="Proteomes" id="UP000183410"/>
    </source>
</evidence>
<keyword evidence="6" id="KW-1185">Reference proteome</keyword>
<gene>
    <name evidence="5" type="ORF">SAMN04487969_11690</name>
</gene>
<dbReference type="AlphaFoldDB" id="A0A1I2GKW4"/>
<dbReference type="InterPro" id="IPR037455">
    <property type="entry name" value="LucA/IucC-like"/>
</dbReference>
<dbReference type="PANTHER" id="PTHR34384">
    <property type="entry name" value="L-2,3-DIAMINOPROPANOATE--CITRATE LIGASE"/>
    <property type="match status" value="1"/>
</dbReference>
<dbReference type="InterPro" id="IPR007310">
    <property type="entry name" value="Aerobactin_biosyn_IucA/IucC_N"/>
</dbReference>
<reference evidence="6" key="1">
    <citation type="submission" date="2016-10" db="EMBL/GenBank/DDBJ databases">
        <authorList>
            <person name="Varghese N."/>
            <person name="Submissions S."/>
        </authorList>
    </citation>
    <scope>NUCLEOTIDE SEQUENCE [LARGE SCALE GENOMIC DNA]</scope>
    <source>
        <strain evidence="6">CGMCC 1.10223</strain>
    </source>
</reference>
<sequence length="608" mass="69130">MAYANIAAVGELASSQAFQRARRRVFTQLIEALVFERLPVFTCTEQRGGQLELLIFGRDEQERPVHYSCQGRKMLSFGKIKLTNSIINRLQEGRQEEAQDIALFLEEMARSLAEIPSQISTFAAELEQTLLKEAAALQRISEEGSHKRGGIRSYDELEGDVLEGHPYHPCFKSRIGFTMADNEAYGPEFHPQFQLLWLAVWQENVEMTASKGVDERALIRADVGVEQLTEWEQRLEQKGCEPKDYVYMPVHPWQWREVLSGLFFKEIALGKIVVLGESRHLYSPQQSIRTLANRTDLKGLSIKLPLSIRNTSSMRTISPRHARNGPRSSTRLATMVVGDEYLRETLRLILLQERLGISYRYERLPESVRGRAEGTLCALWRDSVHLYLDQGEEAVPFTALCHVRSDGQPFIAPWVQASGVEVWLSQLLNVVLRPLLHLLFAHGAAVEAHAQNLVLLHRSGVPSRLAVKDFSGGVLFYNGENADSAALPETDVKHEVRDVVHNALFFVNLAELALFLNKHYSFEEQQFWQAVADAIGQYERDFPQLAEQFQAYNLFENRVFVGLLAARRLRGDGGERDHWIANALAGYRDSDRKAARVQSDFIEEENKK</sequence>
<evidence type="ECO:0000259" key="3">
    <source>
        <dbReference type="Pfam" id="PF04183"/>
    </source>
</evidence>